<evidence type="ECO:0000256" key="1">
    <source>
        <dbReference type="ARBA" id="ARBA00023194"/>
    </source>
</evidence>
<dbReference type="InterPro" id="IPR015421">
    <property type="entry name" value="PyrdxlP-dep_Trfase_major"/>
</dbReference>
<gene>
    <name evidence="3" type="ORF">SAMN05421504_103526</name>
</gene>
<keyword evidence="1" id="KW-0045">Antibiotic biosynthesis</keyword>
<dbReference type="SUPFAM" id="SSF53383">
    <property type="entry name" value="PLP-dependent transferases"/>
    <property type="match status" value="1"/>
</dbReference>
<keyword evidence="3" id="KW-0032">Aminotransferase</keyword>
<dbReference type="GO" id="GO:0030170">
    <property type="term" value="F:pyridoxal phosphate binding"/>
    <property type="evidence" value="ECO:0007669"/>
    <property type="project" value="InterPro"/>
</dbReference>
<dbReference type="Pfam" id="PF00155">
    <property type="entry name" value="Aminotran_1_2"/>
    <property type="match status" value="1"/>
</dbReference>
<dbReference type="GO" id="GO:0017000">
    <property type="term" value="P:antibiotic biosynthetic process"/>
    <property type="evidence" value="ECO:0007669"/>
    <property type="project" value="UniProtKB-KW"/>
</dbReference>
<accession>A0A1H3DU17</accession>
<reference evidence="3 4" key="1">
    <citation type="submission" date="2016-10" db="EMBL/GenBank/DDBJ databases">
        <authorList>
            <person name="de Groot N.N."/>
        </authorList>
    </citation>
    <scope>NUCLEOTIDE SEQUENCE [LARGE SCALE GENOMIC DNA]</scope>
    <source>
        <strain evidence="3 4">CPCC 202699</strain>
    </source>
</reference>
<dbReference type="Gene3D" id="3.90.1150.10">
    <property type="entry name" value="Aspartate Aminotransferase, domain 1"/>
    <property type="match status" value="1"/>
</dbReference>
<dbReference type="PANTHER" id="PTHR43510:SF1">
    <property type="entry name" value="AMINOTRANSFERASE FUNCTION, HYPOTHETICAL (EUROFUNG)"/>
    <property type="match status" value="1"/>
</dbReference>
<evidence type="ECO:0000259" key="2">
    <source>
        <dbReference type="Pfam" id="PF00155"/>
    </source>
</evidence>
<dbReference type="AlphaFoldDB" id="A0A1H3DU17"/>
<dbReference type="EMBL" id="FNON01000003">
    <property type="protein sequence ID" value="SDX69895.1"/>
    <property type="molecule type" value="Genomic_DNA"/>
</dbReference>
<dbReference type="InterPro" id="IPR015422">
    <property type="entry name" value="PyrdxlP-dep_Trfase_small"/>
</dbReference>
<feature type="domain" description="Aminotransferase class I/classII large" evidence="2">
    <location>
        <begin position="64"/>
        <end position="376"/>
    </location>
</feature>
<dbReference type="STRING" id="589385.SAMN05421504_103526"/>
<dbReference type="Proteomes" id="UP000199515">
    <property type="component" value="Unassembled WGS sequence"/>
</dbReference>
<dbReference type="PANTHER" id="PTHR43510">
    <property type="entry name" value="AMINOTRANSFERASE FUNCTION, HYPOTHETICAL (EUROFUNG)"/>
    <property type="match status" value="1"/>
</dbReference>
<proteinExistence type="predicted"/>
<dbReference type="GO" id="GO:0008483">
    <property type="term" value="F:transaminase activity"/>
    <property type="evidence" value="ECO:0007669"/>
    <property type="project" value="UniProtKB-KW"/>
</dbReference>
<evidence type="ECO:0000313" key="3">
    <source>
        <dbReference type="EMBL" id="SDX69895.1"/>
    </source>
</evidence>
<evidence type="ECO:0000313" key="4">
    <source>
        <dbReference type="Proteomes" id="UP000199515"/>
    </source>
</evidence>
<name>A0A1H3DU17_9PSEU</name>
<organism evidence="3 4">
    <name type="scientific">Amycolatopsis xylanica</name>
    <dbReference type="NCBI Taxonomy" id="589385"/>
    <lineage>
        <taxon>Bacteria</taxon>
        <taxon>Bacillati</taxon>
        <taxon>Actinomycetota</taxon>
        <taxon>Actinomycetes</taxon>
        <taxon>Pseudonocardiales</taxon>
        <taxon>Pseudonocardiaceae</taxon>
        <taxon>Amycolatopsis</taxon>
    </lineage>
</organism>
<keyword evidence="4" id="KW-1185">Reference proteome</keyword>
<dbReference type="CDD" id="cd00609">
    <property type="entry name" value="AAT_like"/>
    <property type="match status" value="1"/>
</dbReference>
<keyword evidence="3" id="KW-0808">Transferase</keyword>
<dbReference type="Gene3D" id="3.40.640.10">
    <property type="entry name" value="Type I PLP-dependent aspartate aminotransferase-like (Major domain)"/>
    <property type="match status" value="1"/>
</dbReference>
<dbReference type="InterPro" id="IPR015424">
    <property type="entry name" value="PyrdxlP-dep_Trfase"/>
</dbReference>
<dbReference type="InterPro" id="IPR004839">
    <property type="entry name" value="Aminotransferase_I/II_large"/>
</dbReference>
<sequence length="394" mass="43083">MSTLGDAGRGGAVKTCAMPTLPEFRLESYFSTWEFVARYHLTASDAQTVTKAELLAMASDEDRARWENMDLGYGETYGLPELRAAIAGTYDHLEAEDVICFAGAEEALNLAMHVLLDASDHAIVITPNYQAAETIPLSICEVTGIALDPDGDWRLDVDALEAAIRPNTKVISVNFPNNPTGTIPGKATWDRLVRLAADRGIRLFSDEVYRGVELDREATLTQAADLSDTALSLNVLSKAYGLGGLRIGWIACRDRALLQRLERAKHYASICNSTLSEVLGLIALNAKERLLERNREIIAENVPQFDAFFASYPDLFEWQPPKGGCVTFPRYLGEDGVEAMCAGLVAEAGVLLLPASLYVSELTPVPTDRFRVGVGRSDPKAALGAWADWIEQRQ</sequence>
<protein>
    <submittedName>
        <fullName evidence="3">Aspartate/methionine/tyrosine aminotransferase</fullName>
    </submittedName>
</protein>